<feature type="compositionally biased region" description="Basic and acidic residues" evidence="4">
    <location>
        <begin position="207"/>
        <end position="225"/>
    </location>
</feature>
<dbReference type="InterPro" id="IPR010756">
    <property type="entry name" value="Tls1-like"/>
</dbReference>
<dbReference type="OrthoDB" id="5627at2759"/>
<dbReference type="GO" id="GO:0005681">
    <property type="term" value="C:spliceosomal complex"/>
    <property type="evidence" value="ECO:0007669"/>
    <property type="project" value="TreeGrafter"/>
</dbReference>
<dbReference type="EMBL" id="DS017083">
    <property type="protein sequence ID" value="KMU92490.1"/>
    <property type="molecule type" value="Genomic_DNA"/>
</dbReference>
<organism evidence="5 6">
    <name type="scientific">Coccidioides immitis H538.4</name>
    <dbReference type="NCBI Taxonomy" id="396776"/>
    <lineage>
        <taxon>Eukaryota</taxon>
        <taxon>Fungi</taxon>
        <taxon>Dikarya</taxon>
        <taxon>Ascomycota</taxon>
        <taxon>Pezizomycotina</taxon>
        <taxon>Eurotiomycetes</taxon>
        <taxon>Eurotiomycetidae</taxon>
        <taxon>Onygenales</taxon>
        <taxon>Onygenaceae</taxon>
        <taxon>Coccidioides</taxon>
    </lineage>
</organism>
<feature type="region of interest" description="Disordered" evidence="4">
    <location>
        <begin position="76"/>
        <end position="107"/>
    </location>
</feature>
<evidence type="ECO:0000313" key="5">
    <source>
        <dbReference type="EMBL" id="KMU92490.1"/>
    </source>
</evidence>
<sequence>MEIEQPIFNPAKRRKFIRRRATTPPAEHQSDFQDQAPELATNDLTQSATPTLEDDGAAAPIAEIIRARKGLKSRRAGIEFSTGPRWGSEKTPRPSSEGTVASEAGDGGLGGISDRFVGLTGQKVDVDRHILRWPNVIAAAQRLYLYYVQLEPEEIINQGPDHKLPQRQPATLGKLHEIDLGPDSKLRNIERTKAATRNLASGEPIQTEDKDVGGKKSRVDKDGKSWRHRKRRNSEDIRRDQLVEEVLRESKLDVYEEPEQEFGDDQAADDRIAEQFRRDFLDAIQSRRRGARSKNTKSSKGDVPRGPKLGGSRSARAAMRERQEKAAKK</sequence>
<dbReference type="PANTHER" id="PTHR13486:SF2">
    <property type="entry name" value="SPLICING FACTOR C9ORF78"/>
    <property type="match status" value="1"/>
</dbReference>
<evidence type="ECO:0000313" key="6">
    <source>
        <dbReference type="Proteomes" id="UP000054563"/>
    </source>
</evidence>
<dbReference type="eggNOG" id="ENOG502S5M8">
    <property type="taxonomic scope" value="Eukaryota"/>
</dbReference>
<dbReference type="Pfam" id="PF07052">
    <property type="entry name" value="Hep_59"/>
    <property type="match status" value="1"/>
</dbReference>
<evidence type="ECO:0000256" key="1">
    <source>
        <dbReference type="ARBA" id="ARBA00004123"/>
    </source>
</evidence>
<dbReference type="Proteomes" id="UP000054563">
    <property type="component" value="Unassembled WGS sequence"/>
</dbReference>
<keyword evidence="3" id="KW-0539">Nucleus</keyword>
<feature type="region of interest" description="Disordered" evidence="4">
    <location>
        <begin position="195"/>
        <end position="233"/>
    </location>
</feature>
<accession>A0A0J8S4X0</accession>
<feature type="region of interest" description="Disordered" evidence="4">
    <location>
        <begin position="254"/>
        <end position="273"/>
    </location>
</feature>
<feature type="compositionally biased region" description="Acidic residues" evidence="4">
    <location>
        <begin position="255"/>
        <end position="267"/>
    </location>
</feature>
<evidence type="ECO:0000256" key="3">
    <source>
        <dbReference type="ARBA" id="ARBA00023242"/>
    </source>
</evidence>
<dbReference type="PANTHER" id="PTHR13486">
    <property type="entry name" value="TELOMERE LENGTH AND SILENCING PROTEIN 1 TLS1 FAMILY MEMBER"/>
    <property type="match status" value="1"/>
</dbReference>
<comment type="similarity">
    <text evidence="2">Belongs to the TLS1 family.</text>
</comment>
<feature type="compositionally biased region" description="Basic residues" evidence="4">
    <location>
        <begin position="11"/>
        <end position="21"/>
    </location>
</feature>
<gene>
    <name evidence="5" type="ORF">CIHG_10325</name>
</gene>
<feature type="compositionally biased region" description="Basic residues" evidence="4">
    <location>
        <begin position="286"/>
        <end position="297"/>
    </location>
</feature>
<proteinExistence type="inferred from homology"/>
<protein>
    <submittedName>
        <fullName evidence="5">Uncharacterized protein</fullName>
    </submittedName>
</protein>
<comment type="subcellular location">
    <subcellularLocation>
        <location evidence="1">Nucleus</location>
    </subcellularLocation>
</comment>
<dbReference type="VEuPathDB" id="FungiDB:CIHG_10325"/>
<name>A0A0J8S4X0_COCIT</name>
<evidence type="ECO:0000256" key="4">
    <source>
        <dbReference type="SAM" id="MobiDB-lite"/>
    </source>
</evidence>
<evidence type="ECO:0000256" key="2">
    <source>
        <dbReference type="ARBA" id="ARBA00007643"/>
    </source>
</evidence>
<feature type="compositionally biased region" description="Basic and acidic residues" evidence="4">
    <location>
        <begin position="318"/>
        <end position="329"/>
    </location>
</feature>
<dbReference type="GO" id="GO:0000398">
    <property type="term" value="P:mRNA splicing, via spliceosome"/>
    <property type="evidence" value="ECO:0007669"/>
    <property type="project" value="TreeGrafter"/>
</dbReference>
<reference evidence="6" key="1">
    <citation type="journal article" date="2010" name="Genome Res.">
        <title>Population genomic sequencing of Coccidioides fungi reveals recent hybridization and transposon control.</title>
        <authorList>
            <person name="Neafsey D.E."/>
            <person name="Barker B.M."/>
            <person name="Sharpton T.J."/>
            <person name="Stajich J.E."/>
            <person name="Park D.J."/>
            <person name="Whiston E."/>
            <person name="Hung C.-Y."/>
            <person name="McMahan C."/>
            <person name="White J."/>
            <person name="Sykes S."/>
            <person name="Heiman D."/>
            <person name="Young S."/>
            <person name="Zeng Q."/>
            <person name="Abouelleil A."/>
            <person name="Aftuck L."/>
            <person name="Bessette D."/>
            <person name="Brown A."/>
            <person name="FitzGerald M."/>
            <person name="Lui A."/>
            <person name="Macdonald J.P."/>
            <person name="Priest M."/>
            <person name="Orbach M.J."/>
            <person name="Galgiani J.N."/>
            <person name="Kirkland T.N."/>
            <person name="Cole G.T."/>
            <person name="Birren B.W."/>
            <person name="Henn M.R."/>
            <person name="Taylor J.W."/>
            <person name="Rounsley S.D."/>
        </authorList>
    </citation>
    <scope>NUCLEOTIDE SEQUENCE [LARGE SCALE GENOMIC DNA]</scope>
    <source>
        <strain evidence="6">H538.4</strain>
    </source>
</reference>
<dbReference type="AlphaFoldDB" id="A0A0J8S4X0"/>
<feature type="region of interest" description="Disordered" evidence="4">
    <location>
        <begin position="279"/>
        <end position="329"/>
    </location>
</feature>
<feature type="region of interest" description="Disordered" evidence="4">
    <location>
        <begin position="1"/>
        <end position="57"/>
    </location>
</feature>